<evidence type="ECO:0008006" key="3">
    <source>
        <dbReference type="Google" id="ProtNLM"/>
    </source>
</evidence>
<gene>
    <name evidence="1" type="ORF">HBR001_LOCUS3954</name>
</gene>
<comment type="caution">
    <text evidence="1">The sequence shown here is derived from an EMBL/GenBank/DDBJ whole genome shotgun (WGS) entry which is preliminary data.</text>
</comment>
<protein>
    <recommendedName>
        <fullName evidence="3">COX assembly mitochondrial protein</fullName>
    </recommendedName>
</protein>
<name>A0AAV0TSL8_HYABA</name>
<sequence>MTDASLPQCASTARFHEMLLDGTLLREHEVLALQANRRLRGKYQALRACDAAFNAMLDVRKPAAEPATTTTDDATASDIRPQKRPQLVYAEYVGCVGRALCEQPLLQWVACVQSVREQQKEIRDCAMAKRMLERCLRGETEELLRASQPQVFRPSAAL</sequence>
<dbReference type="Proteomes" id="UP001162031">
    <property type="component" value="Unassembled WGS sequence"/>
</dbReference>
<accession>A0AAV0TSL8</accession>
<dbReference type="AlphaFoldDB" id="A0AAV0TSL8"/>
<proteinExistence type="predicted"/>
<dbReference type="EMBL" id="CANTFL010000673">
    <property type="protein sequence ID" value="CAI5726873.1"/>
    <property type="molecule type" value="Genomic_DNA"/>
</dbReference>
<evidence type="ECO:0000313" key="1">
    <source>
        <dbReference type="EMBL" id="CAI5726873.1"/>
    </source>
</evidence>
<keyword evidence="2" id="KW-1185">Reference proteome</keyword>
<organism evidence="1 2">
    <name type="scientific">Hyaloperonospora brassicae</name>
    <name type="common">Brassica downy mildew</name>
    <name type="synonym">Peronospora brassicae</name>
    <dbReference type="NCBI Taxonomy" id="162125"/>
    <lineage>
        <taxon>Eukaryota</taxon>
        <taxon>Sar</taxon>
        <taxon>Stramenopiles</taxon>
        <taxon>Oomycota</taxon>
        <taxon>Peronosporomycetes</taxon>
        <taxon>Peronosporales</taxon>
        <taxon>Peronosporaceae</taxon>
        <taxon>Hyaloperonospora</taxon>
    </lineage>
</organism>
<evidence type="ECO:0000313" key="2">
    <source>
        <dbReference type="Proteomes" id="UP001162031"/>
    </source>
</evidence>
<reference evidence="1" key="1">
    <citation type="submission" date="2022-12" db="EMBL/GenBank/DDBJ databases">
        <authorList>
            <person name="Webb A."/>
        </authorList>
    </citation>
    <scope>NUCLEOTIDE SEQUENCE</scope>
    <source>
        <strain evidence="1">Hp1</strain>
    </source>
</reference>